<feature type="region of interest" description="Disordered" evidence="1">
    <location>
        <begin position="33"/>
        <end position="52"/>
    </location>
</feature>
<dbReference type="AlphaFoldDB" id="A0A507R2A3"/>
<organism evidence="2 3">
    <name type="scientific">Monascus purpureus</name>
    <name type="common">Red mold</name>
    <name type="synonym">Monascus anka</name>
    <dbReference type="NCBI Taxonomy" id="5098"/>
    <lineage>
        <taxon>Eukaryota</taxon>
        <taxon>Fungi</taxon>
        <taxon>Dikarya</taxon>
        <taxon>Ascomycota</taxon>
        <taxon>Pezizomycotina</taxon>
        <taxon>Eurotiomycetes</taxon>
        <taxon>Eurotiomycetidae</taxon>
        <taxon>Eurotiales</taxon>
        <taxon>Aspergillaceae</taxon>
        <taxon>Monascus</taxon>
    </lineage>
</organism>
<gene>
    <name evidence="2" type="ORF">MPDQ_003485</name>
</gene>
<feature type="compositionally biased region" description="Polar residues" evidence="1">
    <location>
        <begin position="221"/>
        <end position="231"/>
    </location>
</feature>
<reference evidence="2 3" key="1">
    <citation type="submission" date="2019-06" db="EMBL/GenBank/DDBJ databases">
        <title>Wine fermentation using esterase from Monascus purpureus.</title>
        <authorList>
            <person name="Geng C."/>
            <person name="Zhang Y."/>
        </authorList>
    </citation>
    <scope>NUCLEOTIDE SEQUENCE [LARGE SCALE GENOMIC DNA]</scope>
    <source>
        <strain evidence="2">HQ1</strain>
    </source>
</reference>
<dbReference type="Proteomes" id="UP000319663">
    <property type="component" value="Unassembled WGS sequence"/>
</dbReference>
<name>A0A507R2A3_MONPU</name>
<evidence type="ECO:0000256" key="1">
    <source>
        <dbReference type="SAM" id="MobiDB-lite"/>
    </source>
</evidence>
<evidence type="ECO:0000313" key="2">
    <source>
        <dbReference type="EMBL" id="TQB75232.1"/>
    </source>
</evidence>
<evidence type="ECO:0000313" key="3">
    <source>
        <dbReference type="Proteomes" id="UP000319663"/>
    </source>
</evidence>
<protein>
    <submittedName>
        <fullName evidence="2">Uncharacterized protein</fullName>
    </submittedName>
</protein>
<proteinExistence type="predicted"/>
<dbReference type="OrthoDB" id="4227585at2759"/>
<accession>A0A507R2A3</accession>
<dbReference type="EMBL" id="VIFY01000022">
    <property type="protein sequence ID" value="TQB75232.1"/>
    <property type="molecule type" value="Genomic_DNA"/>
</dbReference>
<feature type="region of interest" description="Disordered" evidence="1">
    <location>
        <begin position="171"/>
        <end position="246"/>
    </location>
</feature>
<keyword evidence="3" id="KW-1185">Reference proteome</keyword>
<comment type="caution">
    <text evidence="2">The sequence shown here is derived from an EMBL/GenBank/DDBJ whole genome shotgun (WGS) entry which is preliminary data.</text>
</comment>
<sequence length="283" mass="31604">MRLSFENGTLKNHNGTVNQCRTYYPKPIPTEAAPAWASRSPAPSPPHSHLGFPETDDAQYDNINGDHGITGSKNSYNPLLSQGYQHDRNLSPPISPFQQATDMKRPRLHVMPVTATKNCRRYYSSPLNNECQYTPVELYGLEQREPSITERPKFLNRFSHALDDIREDLPLQLDPRNTTQKLRRRRESMLVSPTSPLDAASVRTGPSPTPLSQAAPAPMATFNNTNNTVSSDNRKDSPSPPRRGRFVRRLSILSLGSARKKSIRSQGITSISQPNLIGSSNNF</sequence>